<organism evidence="1">
    <name type="scientific">virus sp. ctrcb4</name>
    <dbReference type="NCBI Taxonomy" id="2825824"/>
    <lineage>
        <taxon>Viruses</taxon>
    </lineage>
</organism>
<protein>
    <submittedName>
        <fullName evidence="1">Uncharacterized protein</fullName>
    </submittedName>
</protein>
<evidence type="ECO:0000313" key="1">
    <source>
        <dbReference type="EMBL" id="DAE33187.1"/>
    </source>
</evidence>
<accession>A0A8S5RPT3</accession>
<dbReference type="EMBL" id="BK059132">
    <property type="protein sequence ID" value="DAE33187.1"/>
    <property type="molecule type" value="Genomic_DNA"/>
</dbReference>
<reference evidence="1" key="1">
    <citation type="journal article" date="2021" name="Proc. Natl. Acad. Sci. U.S.A.">
        <title>A Catalog of Tens of Thousands of Viruses from Human Metagenomes Reveals Hidden Associations with Chronic Diseases.</title>
        <authorList>
            <person name="Tisza M.J."/>
            <person name="Buck C.B."/>
        </authorList>
    </citation>
    <scope>NUCLEOTIDE SEQUENCE</scope>
    <source>
        <strain evidence="1">Ctrcb4</strain>
    </source>
</reference>
<sequence>MKRVYILLVHVFLVSLCNRLLLWKLLHLLIVK</sequence>
<proteinExistence type="predicted"/>
<name>A0A8S5RPT3_9VIRU</name>